<dbReference type="InterPro" id="IPR017853">
    <property type="entry name" value="GH"/>
</dbReference>
<dbReference type="PRINTS" id="PR00743">
    <property type="entry name" value="GLHYDRLASE36"/>
</dbReference>
<dbReference type="GO" id="GO:0016052">
    <property type="term" value="P:carbohydrate catabolic process"/>
    <property type="evidence" value="ECO:0007669"/>
    <property type="project" value="InterPro"/>
</dbReference>
<sequence length="67" mass="7872">MKPIVADAKKLGIEMFVLDDGWFGHRDDDTSSLGDWKVYQRKFPQGLQHFSEYVHAQNLKFGIWFEP</sequence>
<dbReference type="InterPro" id="IPR000111">
    <property type="entry name" value="Glyco_hydro_27/36_CS"/>
</dbReference>
<dbReference type="GO" id="GO:0004557">
    <property type="term" value="F:alpha-galactosidase activity"/>
    <property type="evidence" value="ECO:0007669"/>
    <property type="project" value="InterPro"/>
</dbReference>
<proteinExistence type="inferred from homology"/>
<dbReference type="Gene3D" id="3.20.20.70">
    <property type="entry name" value="Aldolase class I"/>
    <property type="match status" value="1"/>
</dbReference>
<keyword evidence="3" id="KW-0326">Glycosidase</keyword>
<dbReference type="PROSITE" id="PS00512">
    <property type="entry name" value="ALPHA_GALACTOSIDASE"/>
    <property type="match status" value="1"/>
</dbReference>
<dbReference type="EMBL" id="KF126782">
    <property type="protein sequence ID" value="AIA94131.1"/>
    <property type="molecule type" value="Genomic_DNA"/>
</dbReference>
<dbReference type="InterPro" id="IPR002252">
    <property type="entry name" value="Glyco_hydro_36"/>
</dbReference>
<evidence type="ECO:0000256" key="2">
    <source>
        <dbReference type="ARBA" id="ARBA00022801"/>
    </source>
</evidence>
<accession>A0A060CMP8</accession>
<name>A0A060CMP8_9LACO</name>
<evidence type="ECO:0000313" key="4">
    <source>
        <dbReference type="EMBL" id="AIA94131.1"/>
    </source>
</evidence>
<protein>
    <submittedName>
        <fullName evidence="4">Melibiase</fullName>
    </submittedName>
</protein>
<dbReference type="InterPro" id="IPR013785">
    <property type="entry name" value="Aldolase_TIM"/>
</dbReference>
<dbReference type="AlphaFoldDB" id="A0A060CMP8"/>
<evidence type="ECO:0000256" key="1">
    <source>
        <dbReference type="ARBA" id="ARBA00006202"/>
    </source>
</evidence>
<dbReference type="Pfam" id="PF02065">
    <property type="entry name" value="Melibiase"/>
    <property type="match status" value="1"/>
</dbReference>
<reference evidence="4" key="1">
    <citation type="journal article" date="2013" name="Environ. Microbiol.">
        <title>Seasonally variable intestinal metagenomes of the red palm weevil (Rhynchophorus ferrugineus).</title>
        <authorList>
            <person name="Jia S."/>
            <person name="Zhang X."/>
            <person name="Zhang G."/>
            <person name="Yin A."/>
            <person name="Zhang S."/>
            <person name="Li F."/>
            <person name="Wang L."/>
            <person name="Zhao D."/>
            <person name="Yun Q."/>
            <person name="Tala"/>
            <person name="Wang J."/>
            <person name="Sun G."/>
            <person name="Baabdullah M."/>
            <person name="Yu X."/>
            <person name="Hu S."/>
            <person name="Al-Mssallem I.S."/>
            <person name="Yu J."/>
        </authorList>
    </citation>
    <scope>NUCLEOTIDE SEQUENCE</scope>
</reference>
<evidence type="ECO:0000256" key="3">
    <source>
        <dbReference type="ARBA" id="ARBA00023295"/>
    </source>
</evidence>
<comment type="similarity">
    <text evidence="1">Belongs to the glycosyl hydrolase 36 family.</text>
</comment>
<dbReference type="SUPFAM" id="SSF51445">
    <property type="entry name" value="(Trans)glycosidases"/>
    <property type="match status" value="1"/>
</dbReference>
<keyword evidence="2" id="KW-0378">Hydrolase</keyword>
<organism evidence="4">
    <name type="scientific">uncultured Lactobacillus sp</name>
    <dbReference type="NCBI Taxonomy" id="153152"/>
    <lineage>
        <taxon>Bacteria</taxon>
        <taxon>Bacillati</taxon>
        <taxon>Bacillota</taxon>
        <taxon>Bacilli</taxon>
        <taxon>Lactobacillales</taxon>
        <taxon>Lactobacillaceae</taxon>
        <taxon>Lactobacillus</taxon>
        <taxon>environmental samples</taxon>
    </lineage>
</organism>